<evidence type="ECO:0000259" key="8">
    <source>
        <dbReference type="PROSITE" id="PS50850"/>
    </source>
</evidence>
<dbReference type="InterPro" id="IPR020846">
    <property type="entry name" value="MFS_dom"/>
</dbReference>
<accession>A0ABT0Y4Z5</accession>
<dbReference type="PANTHER" id="PTHR43385:SF1">
    <property type="entry name" value="RIBOFLAVIN TRANSPORTER RIBJ"/>
    <property type="match status" value="1"/>
</dbReference>
<proteinExistence type="predicted"/>
<feature type="region of interest" description="Disordered" evidence="6">
    <location>
        <begin position="1"/>
        <end position="20"/>
    </location>
</feature>
<keyword evidence="10" id="KW-1185">Reference proteome</keyword>
<feature type="transmembrane region" description="Helical" evidence="7">
    <location>
        <begin position="118"/>
        <end position="142"/>
    </location>
</feature>
<feature type="transmembrane region" description="Helical" evidence="7">
    <location>
        <begin position="27"/>
        <end position="51"/>
    </location>
</feature>
<evidence type="ECO:0000256" key="6">
    <source>
        <dbReference type="SAM" id="MobiDB-lite"/>
    </source>
</evidence>
<feature type="transmembrane region" description="Helical" evidence="7">
    <location>
        <begin position="232"/>
        <end position="258"/>
    </location>
</feature>
<feature type="transmembrane region" description="Helical" evidence="7">
    <location>
        <begin position="154"/>
        <end position="175"/>
    </location>
</feature>
<feature type="transmembrane region" description="Helical" evidence="7">
    <location>
        <begin position="181"/>
        <end position="204"/>
    </location>
</feature>
<comment type="subcellular location">
    <subcellularLocation>
        <location evidence="1">Cell membrane</location>
        <topology evidence="1">Multi-pass membrane protein</topology>
    </subcellularLocation>
</comment>
<evidence type="ECO:0000256" key="1">
    <source>
        <dbReference type="ARBA" id="ARBA00004651"/>
    </source>
</evidence>
<keyword evidence="2" id="KW-0813">Transport</keyword>
<organism evidence="9 10">
    <name type="scientific">Paractinoplanes hotanensis</name>
    <dbReference type="NCBI Taxonomy" id="2906497"/>
    <lineage>
        <taxon>Bacteria</taxon>
        <taxon>Bacillati</taxon>
        <taxon>Actinomycetota</taxon>
        <taxon>Actinomycetes</taxon>
        <taxon>Micromonosporales</taxon>
        <taxon>Micromonosporaceae</taxon>
        <taxon>Paractinoplanes</taxon>
    </lineage>
</organism>
<dbReference type="PROSITE" id="PS50850">
    <property type="entry name" value="MFS"/>
    <property type="match status" value="1"/>
</dbReference>
<dbReference type="RefSeq" id="WP_251800890.1">
    <property type="nucleotide sequence ID" value="NZ_JAMQOL010000038.1"/>
</dbReference>
<feature type="transmembrane region" description="Helical" evidence="7">
    <location>
        <begin position="322"/>
        <end position="345"/>
    </location>
</feature>
<evidence type="ECO:0000313" key="10">
    <source>
        <dbReference type="Proteomes" id="UP001523216"/>
    </source>
</evidence>
<evidence type="ECO:0000256" key="7">
    <source>
        <dbReference type="SAM" id="Phobius"/>
    </source>
</evidence>
<feature type="transmembrane region" description="Helical" evidence="7">
    <location>
        <begin position="297"/>
        <end position="316"/>
    </location>
</feature>
<protein>
    <submittedName>
        <fullName evidence="9">MFS transporter</fullName>
    </submittedName>
</protein>
<dbReference type="EMBL" id="JAMQOL010000038">
    <property type="protein sequence ID" value="MCM4081087.1"/>
    <property type="molecule type" value="Genomic_DNA"/>
</dbReference>
<feature type="domain" description="Major facilitator superfamily (MFS) profile" evidence="8">
    <location>
        <begin position="26"/>
        <end position="412"/>
    </location>
</feature>
<feature type="transmembrane region" description="Helical" evidence="7">
    <location>
        <begin position="93"/>
        <end position="112"/>
    </location>
</feature>
<evidence type="ECO:0000313" key="9">
    <source>
        <dbReference type="EMBL" id="MCM4081087.1"/>
    </source>
</evidence>
<comment type="caution">
    <text evidence="9">The sequence shown here is derived from an EMBL/GenBank/DDBJ whole genome shotgun (WGS) entry which is preliminary data.</text>
</comment>
<name>A0ABT0Y4Z5_9ACTN</name>
<evidence type="ECO:0000256" key="4">
    <source>
        <dbReference type="ARBA" id="ARBA00022989"/>
    </source>
</evidence>
<gene>
    <name evidence="9" type="ORF">LXN57_26285</name>
</gene>
<keyword evidence="4 7" id="KW-1133">Transmembrane helix</keyword>
<dbReference type="InterPro" id="IPR011701">
    <property type="entry name" value="MFS"/>
</dbReference>
<evidence type="ECO:0000256" key="2">
    <source>
        <dbReference type="ARBA" id="ARBA00022448"/>
    </source>
</evidence>
<evidence type="ECO:0000256" key="5">
    <source>
        <dbReference type="ARBA" id="ARBA00023136"/>
    </source>
</evidence>
<dbReference type="InterPro" id="IPR052983">
    <property type="entry name" value="MFS_Riboflavin_Transporter"/>
</dbReference>
<reference evidence="9 10" key="1">
    <citation type="submission" date="2022-06" db="EMBL/GenBank/DDBJ databases">
        <title>Actinoplanes abujensis sp. nov., isolated from Nigerian arid soil.</title>
        <authorList>
            <person name="Ding P."/>
        </authorList>
    </citation>
    <scope>NUCLEOTIDE SEQUENCE [LARGE SCALE GENOMIC DNA]</scope>
    <source>
        <strain evidence="10">TRM88002</strain>
    </source>
</reference>
<feature type="transmembrane region" description="Helical" evidence="7">
    <location>
        <begin position="385"/>
        <end position="406"/>
    </location>
</feature>
<evidence type="ECO:0000256" key="3">
    <source>
        <dbReference type="ARBA" id="ARBA00022692"/>
    </source>
</evidence>
<dbReference type="Gene3D" id="1.20.1250.20">
    <property type="entry name" value="MFS general substrate transporter like domains"/>
    <property type="match status" value="1"/>
</dbReference>
<dbReference type="SUPFAM" id="SSF103473">
    <property type="entry name" value="MFS general substrate transporter"/>
    <property type="match status" value="1"/>
</dbReference>
<keyword evidence="3 7" id="KW-0812">Transmembrane</keyword>
<dbReference type="Pfam" id="PF07690">
    <property type="entry name" value="MFS_1"/>
    <property type="match status" value="1"/>
</dbReference>
<sequence length="425" mass="44194">MTSPHTVAVGSTADGHRERDSSRAKGIVAALAITQTVGYGTLYYAFAVFLVPLAADLKTSTTAVTGTFTASVLASAALAVPVGRWLDRHGGRALMTAGSLAGTFLLVAWSQVQTLGQLYAVQIGIGIASAACLYEAAFAVIIAWHTPGRRSSALLALTVVAGFASTIFLPLTGWLVDQHGWRTALLVLAAIQALLTTPLHVIVLRAAPGNPPTSFKHHHRAVRLRAVFTDRVFWLLTVGFTTNMAAISIVTVHLVAALTSWGHTATFAAGTAGLFGILSVAGRLATTGLQRRYRTSSVVAVIFAVQALAIGLLPFIGRNAIAVIAAVVGFGLGFGVSAIAKPVLLADRYDTRRYATIAGAIVVPMTIAKAGAPLAAAALHARSGSYTSVLVTTAALCALAAVTLWATSAYPRYRPETTDVQETPS</sequence>
<feature type="transmembrane region" description="Helical" evidence="7">
    <location>
        <begin position="357"/>
        <end position="379"/>
    </location>
</feature>
<keyword evidence="5 7" id="KW-0472">Membrane</keyword>
<dbReference type="Proteomes" id="UP001523216">
    <property type="component" value="Unassembled WGS sequence"/>
</dbReference>
<feature type="transmembrane region" description="Helical" evidence="7">
    <location>
        <begin position="63"/>
        <end position="86"/>
    </location>
</feature>
<dbReference type="PANTHER" id="PTHR43385">
    <property type="entry name" value="RIBOFLAVIN TRANSPORTER RIBJ"/>
    <property type="match status" value="1"/>
</dbReference>
<dbReference type="InterPro" id="IPR036259">
    <property type="entry name" value="MFS_trans_sf"/>
</dbReference>
<feature type="transmembrane region" description="Helical" evidence="7">
    <location>
        <begin position="264"/>
        <end position="285"/>
    </location>
</feature>